<dbReference type="InterPro" id="IPR016197">
    <property type="entry name" value="Chromo-like_dom_sf"/>
</dbReference>
<keyword evidence="10" id="KW-0539">Nucleus</keyword>
<feature type="domain" description="Helicase C-terminal" evidence="14">
    <location>
        <begin position="1830"/>
        <end position="1986"/>
    </location>
</feature>
<feature type="region of interest" description="Disordered" evidence="11">
    <location>
        <begin position="952"/>
        <end position="1129"/>
    </location>
</feature>
<keyword evidence="6" id="KW-0156">Chromatin regulator</keyword>
<feature type="compositionally biased region" description="Basic and acidic residues" evidence="11">
    <location>
        <begin position="994"/>
        <end position="1003"/>
    </location>
</feature>
<feature type="compositionally biased region" description="Low complexity" evidence="11">
    <location>
        <begin position="3005"/>
        <end position="3034"/>
    </location>
</feature>
<evidence type="ECO:0000256" key="6">
    <source>
        <dbReference type="ARBA" id="ARBA00022853"/>
    </source>
</evidence>
<feature type="compositionally biased region" description="Low complexity" evidence="11">
    <location>
        <begin position="389"/>
        <end position="439"/>
    </location>
</feature>
<dbReference type="PANTHER" id="PTHR46850">
    <property type="entry name" value="CHROMODOMAIN-HELICASE-DNA-BINDING PROTEIN 9"/>
    <property type="match status" value="1"/>
</dbReference>
<feature type="compositionally biased region" description="Polar residues" evidence="11">
    <location>
        <begin position="754"/>
        <end position="770"/>
    </location>
</feature>
<keyword evidence="2" id="KW-0677">Repeat</keyword>
<feature type="compositionally biased region" description="Basic and acidic residues" evidence="11">
    <location>
        <begin position="3466"/>
        <end position="3475"/>
    </location>
</feature>
<dbReference type="Pfam" id="PF00176">
    <property type="entry name" value="SNF2-rel_dom"/>
    <property type="match status" value="1"/>
</dbReference>
<dbReference type="InterPro" id="IPR037259">
    <property type="entry name" value="BRK_sf"/>
</dbReference>
<feature type="region of interest" description="Disordered" evidence="11">
    <location>
        <begin position="1387"/>
        <end position="1429"/>
    </location>
</feature>
<feature type="compositionally biased region" description="Polar residues" evidence="11">
    <location>
        <begin position="480"/>
        <end position="490"/>
    </location>
</feature>
<feature type="compositionally biased region" description="Basic and acidic residues" evidence="11">
    <location>
        <begin position="1027"/>
        <end position="1071"/>
    </location>
</feature>
<name>A0ABM1SQT0_LIMPO</name>
<evidence type="ECO:0000256" key="4">
    <source>
        <dbReference type="ARBA" id="ARBA00022801"/>
    </source>
</evidence>
<dbReference type="PROSITE" id="PS51194">
    <property type="entry name" value="HELICASE_CTER"/>
    <property type="match status" value="1"/>
</dbReference>
<feature type="compositionally biased region" description="Basic and acidic residues" evidence="11">
    <location>
        <begin position="3870"/>
        <end position="3880"/>
    </location>
</feature>
<evidence type="ECO:0000256" key="8">
    <source>
        <dbReference type="ARBA" id="ARBA00023125"/>
    </source>
</evidence>
<feature type="region of interest" description="Disordered" evidence="11">
    <location>
        <begin position="262"/>
        <end position="288"/>
    </location>
</feature>
<dbReference type="GeneID" id="106462876"/>
<proteinExistence type="predicted"/>
<evidence type="ECO:0000256" key="10">
    <source>
        <dbReference type="ARBA" id="ARBA00023242"/>
    </source>
</evidence>
<dbReference type="SUPFAM" id="SSF52540">
    <property type="entry name" value="P-loop containing nucleoside triphosphate hydrolases"/>
    <property type="match status" value="2"/>
</dbReference>
<feature type="region of interest" description="Disordered" evidence="11">
    <location>
        <begin position="3659"/>
        <end position="3720"/>
    </location>
</feature>
<feature type="domain" description="Chromo" evidence="12">
    <location>
        <begin position="1421"/>
        <end position="1472"/>
    </location>
</feature>
<feature type="compositionally biased region" description="Basic residues" evidence="11">
    <location>
        <begin position="961"/>
        <end position="970"/>
    </location>
</feature>
<feature type="compositionally biased region" description="Polar residues" evidence="11">
    <location>
        <begin position="3172"/>
        <end position="3185"/>
    </location>
</feature>
<feature type="region of interest" description="Disordered" evidence="11">
    <location>
        <begin position="3115"/>
        <end position="3288"/>
    </location>
</feature>
<dbReference type="InterPro" id="IPR023780">
    <property type="entry name" value="Chromo_domain"/>
</dbReference>
<feature type="compositionally biased region" description="Basic residues" evidence="11">
    <location>
        <begin position="3274"/>
        <end position="3288"/>
    </location>
</feature>
<gene>
    <name evidence="16 17" type="primary">LOC106462876</name>
</gene>
<dbReference type="InterPro" id="IPR027417">
    <property type="entry name" value="P-loop_NTPase"/>
</dbReference>
<feature type="region of interest" description="Disordered" evidence="11">
    <location>
        <begin position="754"/>
        <end position="787"/>
    </location>
</feature>
<dbReference type="Pfam" id="PF23078">
    <property type="entry name" value="HTH_CHD6-9"/>
    <property type="match status" value="1"/>
</dbReference>
<dbReference type="SUPFAM" id="SSF54160">
    <property type="entry name" value="Chromo domain-like"/>
    <property type="match status" value="1"/>
</dbReference>
<dbReference type="SMART" id="SM00487">
    <property type="entry name" value="DEXDc"/>
    <property type="match status" value="1"/>
</dbReference>
<dbReference type="PROSITE" id="PS50013">
    <property type="entry name" value="CHROMO_2"/>
    <property type="match status" value="2"/>
</dbReference>
<keyword evidence="9" id="KW-0804">Transcription</keyword>
<dbReference type="Pfam" id="PF07533">
    <property type="entry name" value="BRK"/>
    <property type="match status" value="1"/>
</dbReference>
<keyword evidence="7" id="KW-0805">Transcription regulation</keyword>
<feature type="region of interest" description="Disordered" evidence="11">
    <location>
        <begin position="2247"/>
        <end position="2283"/>
    </location>
</feature>
<protein>
    <submittedName>
        <fullName evidence="16 17">Chromodomain-helicase-DNA-binding protein 7-like isoform X1</fullName>
    </submittedName>
</protein>
<evidence type="ECO:0000259" key="14">
    <source>
        <dbReference type="PROSITE" id="PS51194"/>
    </source>
</evidence>
<feature type="compositionally biased region" description="Polar residues" evidence="11">
    <location>
        <begin position="3939"/>
        <end position="3948"/>
    </location>
</feature>
<feature type="compositionally biased region" description="Polar residues" evidence="11">
    <location>
        <begin position="155"/>
        <end position="207"/>
    </location>
</feature>
<dbReference type="SMART" id="SM00490">
    <property type="entry name" value="HELICc"/>
    <property type="match status" value="1"/>
</dbReference>
<keyword evidence="15" id="KW-1185">Reference proteome</keyword>
<evidence type="ECO:0000256" key="5">
    <source>
        <dbReference type="ARBA" id="ARBA00022840"/>
    </source>
</evidence>
<feature type="compositionally biased region" description="Low complexity" evidence="11">
    <location>
        <begin position="3701"/>
        <end position="3720"/>
    </location>
</feature>
<feature type="compositionally biased region" description="Basic residues" evidence="11">
    <location>
        <begin position="2262"/>
        <end position="2271"/>
    </location>
</feature>
<dbReference type="InterPro" id="IPR014001">
    <property type="entry name" value="Helicase_ATP-bd"/>
</dbReference>
<feature type="domain" description="Helicase ATP-binding" evidence="13">
    <location>
        <begin position="1517"/>
        <end position="1691"/>
    </location>
</feature>
<comment type="subcellular location">
    <subcellularLocation>
        <location evidence="1">Nucleus</location>
    </subcellularLocation>
</comment>
<feature type="compositionally biased region" description="Basic residues" evidence="11">
    <location>
        <begin position="1013"/>
        <end position="1026"/>
    </location>
</feature>
<sequence>MDDYHLLGGGMYEMSGSGGMLEDPSRIVGGVGYGPGPSQNVAGSGMMSSHLSPNQAQSPGQMISSVMTQQPHANTEGYQMGIQQVYQQNELPQKFQHYSGYGNRMSGMVNNQFPSGGRLHHMSNNSIPAPGDQAPRPLTPSQIANYQQGNMLATQYAQHSQQPTGPSVNLGQSASQYSGYSRGSVPQQQPLSQTGDMWQGSMGQQHGHQYMPQAPSYSHPSQPAPMSSMQRCMGPMSNASVSMQVPRSSTPNQYMSRQEFSMHSPNQTTTGQHPAIYTAQPSPNGPYLSQMRVAVSQPLSHIPVTQSEQAMPSYSAQGPYSVNSQPGVTRPRYSPSSSLNAITPGDSPAIGPLPGSRPMQRTGYSSYSHLNSGQQPITPMQPATPTRIQQYPQQSYSPSQSYHHQSSQHQASILGSSSPSQLSPYPQAQQPPQAPNSPQFRPAFPPSQVCVSPRRPTPTPPAGSPMSTSHTPERLPHPPMSTTPQSQGSYPSPCASHLSSPGQGLSPGGGNSGPSSSLQQLEQMVIPHVGGSGSSKASTPNTCVSSSIAGHHIGLVGASYYNTVGQCQSQQPQQQINYPSTPSVYSQSLVSQQYGHQQYMGQPGIPVSNMPASVNSVVVHVPNSRPVKASGPNVMNDGVRSVSVPPSEVSMATSVTYSTTSNGNIMHSSPSAPEMSYSYTQGAPGISSNHSSISSSGPQSYSASTAYAEWNRPSTYEVHGIQQELQHLYTLPQSPQNQQKIGELQDRLRMLQSQVSQGPNTSLSMPPTVTSQGVPPYPQPSSQYNSVPQTQYIQQQQHLAQYGSPLPQTPSQQGLSPIPPTSQYSPRVTNDASLSTVHVGVDQGPVSAVTADQQMDTSVMIPQLPLQNGDIFLGQGEGMYPMPPEQTSLQSLSDQAPTGKKTKGTKSGYKSKKSQAKANRIVMEAVAKAHSAGNTDIPKVLSTEEVTSISFEFEEQSEHNKPKKAKKRKTKEKEVKDGEEPKEPKPKKPKKAKAPKEPKEKTPKPPKPPKPPKQPKPKKDSKKSKVKKEIQGEEVKQGGEEVVKPGEEIQEESTEKKEVKPKTVQPKEKTKSSPKKKLPKVSLKFCKKKRKRLGSSDKSDLEVTPPPSPEGEGVQKRRSARNTKRKRYRDDIELALSDDDALLDVGLGLGKDSEKAVQVLVDVNHEDTMVVEKVLTSRIVKREVVTEEPEEQILEADVEEFFVKYKGLSYIHCEWKTAEELERGDRRVLQKLKRFKQKKESTNNFFDFLEEEPFNPDYVEVDRVLDVTETSELLDITDVSGELQKDDAINAEDVSKQENEINEKSELSEDREIDKYLCEHKTEEVTEMKKDKDDIKLENDEETIKLTENKESIELGKNKETAESEFVKLENNPVWVQEKELIKTNGDSCKEGAEVVAETGDKLEDESEMPTEESEHQEVKETNESSALEDKPKKVLRHYLVKWRGLSYEDSTWELEEDVDPIKIEQFYRFREPPPKDKWKLKKKPKPSEWKKMEESPVYKGANTLREYQLEGLSWLTFCWYNGQNCILADEMGLGKTIQSIAFLNEIANYGIPGPFLVIAPLSTIANWQREFETWTDLNVITYHGTSTSRNMIQEYEMYYRNEKRERIIEIYKFNVMITTFEILLTDCLELREIPWRCVIIDEAHRLKNRNCKLLEGLRLLNMEHRVLLTGTPLQNNVEELFSLLNFVEPNRFTSNEAFLEEFGDLKTESQVDKLKAILKPMMLRRLKEDVEKSLVPKEETIVEVELTNVQKKYYRAILERNFTFLTKGSTGTNVPNLMNTMMELRKCCIHPYLINGAEEQIISEFKAEHGEMPECNLSAMIQASGKLVLLDKLLPRLRANDHRVLVFSQMVRCLDILEDYLVHRRYPYERIDGRVRGNLRQAAIDRFCKQDSDRFVFLLCTRAGGLGINLTAADTVVIFDSDWNPQNDLQAQARCHRIGQSRAVKVYRLICRNTYEREMFDKASLKLGLDRAVLQSMNSQKEGPSLGGQMTKKEIEDLLRKGAYGALMDDDNAGDKFCEEDIDQILERRTRTITIESEGKGSTFAKATFSAGNIKDDIALDDPEFWEKWAQKANIDVDELKNKNELIVKEPRRRTQTRRFGADDHMLDLSDLESSDDDDDAISSRTRGGRGRSPRGSICGNRNRGRGGRRGGGFDREREEDLLEEVAPGNWTRAECFKVEKGLLTFGWGRWEECLALGQFKRSLTIKDVEDISRTVLLFCLQHYRGDEKIKGFIWDLITPTEDGETRIHKNHSGLSAPVPRGRKGRKLRKDGRGSPSTPDDSWADWARNDKYNPDFLLNDIGYRKHLQRHANKVLLRVRLLYYLKHEVIGELWQLVAAGFPSCDIPIPTPFADGEPPVPWWDKEADKSLLIGVYKHGYERYNVMRQDPALCFLGKCGPPDGAALLAEMTANDEDIFEKVMQKDRGEKDFLDDDDSSTATLTSEAQTPKLVPLPENGEVSSMSIDEPGKLAFPTVSDLNTRLRRVITSYQRTHKKEELRLAQRARDEPMRMERREKFEAAIKERELKKKELQQSRWSRREEADFYRTVSSFGVEFKCSEQKYVWNRFRAVARLDRKFDDTLTEYFKAFYAMCKRVCGRKLTDEEAQLPLIVEPISEERASRCLQRIDLLNKIREEILFHPELEERLKLCQPSMDLPDWWQCGKHDKDLLIGAAKYGMSRLDYHLIHDPNLSFKDVLRTVHQGKAFSNSSQIPTPSEGTSPEELKIKEETQVKEEKATPSKDVKSEDELKSQPKRENSEELSTKEESEAGDVKREISSDDIKEEENKIEYVVNKSEVNEQDEQIITTKRKKESQEIMSEEINITSEDKDILKDHSPKEEATALIDKNKTVEKENKEVAEESETPSSKGDVESIETCLERESTTEIPGEENSNIPSSSSQAVEDKNLEGETNTCFLKSDTPSHLEEFQDISQNDEIMSQDSFNLELDHNEPTVAQLLAHSSRNPLHWPKDKVLQIRIEHICHAVEKNEWPIIRHTFMPSFMMMGSTAGASVTPSSTPTVPGSVSPRAVSPAPSSVSQLSDDASVPSQHTPDQTPLKEPILQDMLITASEYGVGRGSPIQPGNEALGGRRRRRRRRRFEIEAERAKLRALVSHSLQQQQLHQQLQHQFLAPPPPPPSLLRTPLREDHSTSDEGSSTVTSTGVTSTASTSGPPPAHQSSAPRVSASSGTLDLRVKPTPTHAGSTPTNLTPSSPESLGSPSAPMDLSSSSLPLSLTSSVNYHSTPRGRSPTRCSRGSPRNSPNNRGQSSPRMPSPNGRGRGRGKSRVRGRGRIGSKIDALALSLQARKQQEMLLEQERQRQHMELLQSLEKSKEEERQLLHATRSCKSDEQDWHLRNRTLNVGLSSSLLSSVHPHNTESSGSSRVKKDSSPIRSKADESSGHSSNISLAEQAAAVRQDLKKWMDEHPELIASNPNLAAAAAAAMAFSPLSNMPPHTELLELPEGRRRGRRPRLDPSRLDPMKLTGEENVSVVNRVTGKKITGSKAPPLKHLSEWLEKNPMFDVDPKWGPLVKEKGNLPDKLQGRLLMPTERRGGRRTAASLLASVHQSLSSPTTTIGFPSPSSMNPLNFASSSMLPGFSGGMKFFMDPSKGPSTSAISTPSSVASAATPPLFLPFGGLAGMGLANPLFSFPGFSFPGLQGTSSLGSSSGLGSEKDKNDREQTEKVREKSSSGTSSKSKGVTLPPMSATGTSSASVSSSTSSLPSASSLPFLYPTLGLLYNPLSLGGFSMPPNMPGSFASLAQSGLVNGLVGLNNPCSTQSVVSLPSVTGSLFSSTKSSSISVIDSLSSPPTITATAGNTRSTTTSITRVSTMSSGRDLPTSNLLAPQDSDDESLKSLMGNHDDDDDDGDLDDEKLDTADSLGKDDSETEEDVEKKVTKELSSVSDISGTKKTEISSKINNKGADGIADICPSAQTSQDEHKVSKTTTSDSSNSVEDKPS</sequence>
<dbReference type="Gene3D" id="3.40.50.10810">
    <property type="entry name" value="Tandem AAA-ATPase domain"/>
    <property type="match status" value="1"/>
</dbReference>
<feature type="compositionally biased region" description="Basic residues" evidence="11">
    <location>
        <begin position="1116"/>
        <end position="1127"/>
    </location>
</feature>
<keyword evidence="3" id="KW-0547">Nucleotide-binding</keyword>
<feature type="region of interest" description="Disordered" evidence="11">
    <location>
        <begin position="3005"/>
        <end position="3056"/>
    </location>
</feature>
<feature type="compositionally biased region" description="Basic and acidic residues" evidence="11">
    <location>
        <begin position="3380"/>
        <end position="3395"/>
    </location>
</feature>
<dbReference type="CDD" id="cd18668">
    <property type="entry name" value="CD1_tandem_CHD5-9_like"/>
    <property type="match status" value="1"/>
</dbReference>
<dbReference type="InterPro" id="IPR051493">
    <property type="entry name" value="CHD"/>
</dbReference>
<evidence type="ECO:0000256" key="11">
    <source>
        <dbReference type="SAM" id="MobiDB-lite"/>
    </source>
</evidence>
<dbReference type="PROSITE" id="PS51192">
    <property type="entry name" value="HELICASE_ATP_BIND_1"/>
    <property type="match status" value="1"/>
</dbReference>
<organism evidence="15 16">
    <name type="scientific">Limulus polyphemus</name>
    <name type="common">Atlantic horseshoe crab</name>
    <dbReference type="NCBI Taxonomy" id="6850"/>
    <lineage>
        <taxon>Eukaryota</taxon>
        <taxon>Metazoa</taxon>
        <taxon>Ecdysozoa</taxon>
        <taxon>Arthropoda</taxon>
        <taxon>Chelicerata</taxon>
        <taxon>Merostomata</taxon>
        <taxon>Xiphosura</taxon>
        <taxon>Limulidae</taxon>
        <taxon>Limulus</taxon>
    </lineage>
</organism>
<dbReference type="Gene3D" id="3.40.50.300">
    <property type="entry name" value="P-loop containing nucleotide triphosphate hydrolases"/>
    <property type="match status" value="1"/>
</dbReference>
<feature type="region of interest" description="Disordered" evidence="11">
    <location>
        <begin position="2427"/>
        <end position="2456"/>
    </location>
</feature>
<dbReference type="Gene3D" id="3.40.5.120">
    <property type="match status" value="1"/>
</dbReference>
<dbReference type="CDD" id="cd17995">
    <property type="entry name" value="DEXHc_CHD6_7_8_9"/>
    <property type="match status" value="1"/>
</dbReference>
<feature type="region of interest" description="Disordered" evidence="11">
    <location>
        <begin position="2799"/>
        <end position="2904"/>
    </location>
</feature>
<feature type="region of interest" description="Disordered" evidence="11">
    <location>
        <begin position="155"/>
        <end position="229"/>
    </location>
</feature>
<feature type="compositionally biased region" description="Acidic residues" evidence="11">
    <location>
        <begin position="3857"/>
        <end position="3869"/>
    </location>
</feature>
<feature type="region of interest" description="Disordered" evidence="11">
    <location>
        <begin position="884"/>
        <end position="917"/>
    </location>
</feature>
<dbReference type="RefSeq" id="XP_022245987.1">
    <property type="nucleotide sequence ID" value="XM_022390279.1"/>
</dbReference>
<feature type="compositionally biased region" description="Polar residues" evidence="11">
    <location>
        <begin position="2704"/>
        <end position="2718"/>
    </location>
</feature>
<dbReference type="Gene3D" id="1.10.10.60">
    <property type="entry name" value="Homeodomain-like"/>
    <property type="match status" value="2"/>
</dbReference>
<feature type="compositionally biased region" description="Basic and acidic residues" evidence="11">
    <location>
        <begin position="2824"/>
        <end position="2857"/>
    </location>
</feature>
<feature type="region of interest" description="Disordered" evidence="11">
    <location>
        <begin position="3366"/>
        <end position="3402"/>
    </location>
</feature>
<feature type="compositionally biased region" description="Basic and acidic residues" evidence="11">
    <location>
        <begin position="3667"/>
        <end position="3684"/>
    </location>
</feature>
<evidence type="ECO:0000313" key="16">
    <source>
        <dbReference type="RefSeq" id="XP_022245986.1"/>
    </source>
</evidence>
<evidence type="ECO:0000256" key="3">
    <source>
        <dbReference type="ARBA" id="ARBA00022741"/>
    </source>
</evidence>
<evidence type="ECO:0000256" key="1">
    <source>
        <dbReference type="ARBA" id="ARBA00004123"/>
    </source>
</evidence>
<feature type="compositionally biased region" description="Polar residues" evidence="11">
    <location>
        <begin position="362"/>
        <end position="388"/>
    </location>
</feature>
<evidence type="ECO:0000259" key="12">
    <source>
        <dbReference type="PROSITE" id="PS50013"/>
    </source>
</evidence>
<evidence type="ECO:0000256" key="7">
    <source>
        <dbReference type="ARBA" id="ARBA00023015"/>
    </source>
</evidence>
<feature type="compositionally biased region" description="Basic residues" evidence="11">
    <location>
        <begin position="900"/>
        <end position="915"/>
    </location>
</feature>
<dbReference type="InterPro" id="IPR038718">
    <property type="entry name" value="SNF2-like_sf"/>
</dbReference>
<evidence type="ECO:0000256" key="9">
    <source>
        <dbReference type="ARBA" id="ARBA00023163"/>
    </source>
</evidence>
<keyword evidence="5" id="KW-0067">ATP-binding</keyword>
<feature type="compositionally biased region" description="Low complexity" evidence="11">
    <location>
        <begin position="3797"/>
        <end position="3829"/>
    </location>
</feature>
<feature type="region of interest" description="Disordered" evidence="11">
    <location>
        <begin position="2111"/>
        <end position="2156"/>
    </location>
</feature>
<evidence type="ECO:0000259" key="13">
    <source>
        <dbReference type="PROSITE" id="PS51192"/>
    </source>
</evidence>
<feature type="compositionally biased region" description="Basic and acidic residues" evidence="11">
    <location>
        <begin position="2721"/>
        <end position="2784"/>
    </location>
</feature>
<keyword evidence="4" id="KW-0378">Hydrolase</keyword>
<feature type="region of interest" description="Disordered" evidence="11">
    <location>
        <begin position="3797"/>
        <end position="3954"/>
    </location>
</feature>
<feature type="region of interest" description="Disordered" evidence="11">
    <location>
        <begin position="803"/>
        <end position="826"/>
    </location>
</feature>
<feature type="compositionally biased region" description="Acidic residues" evidence="11">
    <location>
        <begin position="1403"/>
        <end position="1412"/>
    </location>
</feature>
<accession>A0ABM1SQT0</accession>
<feature type="compositionally biased region" description="Basic and acidic residues" evidence="11">
    <location>
        <begin position="971"/>
        <end position="986"/>
    </location>
</feature>
<feature type="compositionally biased region" description="Polar residues" evidence="11">
    <location>
        <begin position="3196"/>
        <end position="3213"/>
    </location>
</feature>
<feature type="compositionally biased region" description="Polar residues" evidence="11">
    <location>
        <begin position="307"/>
        <end position="327"/>
    </location>
</feature>
<feature type="region of interest" description="Disordered" evidence="11">
    <location>
        <begin position="2703"/>
        <end position="2784"/>
    </location>
</feature>
<feature type="compositionally biased region" description="Basic residues" evidence="11">
    <location>
        <begin position="1072"/>
        <end position="1093"/>
    </location>
</feature>
<feature type="compositionally biased region" description="Polar residues" evidence="11">
    <location>
        <begin position="262"/>
        <end position="272"/>
    </location>
</feature>
<dbReference type="InterPro" id="IPR056342">
    <property type="entry name" value="HTH_CHD6-9"/>
</dbReference>
<dbReference type="InterPro" id="IPR001650">
    <property type="entry name" value="Helicase_C-like"/>
</dbReference>
<feature type="compositionally biased region" description="Polar residues" evidence="11">
    <location>
        <begin position="3035"/>
        <end position="3050"/>
    </location>
</feature>
<feature type="compositionally biased region" description="Polar residues" evidence="11">
    <location>
        <begin position="3246"/>
        <end position="3266"/>
    </location>
</feature>
<feature type="compositionally biased region" description="Polar residues" evidence="11">
    <location>
        <begin position="885"/>
        <end position="896"/>
    </location>
</feature>
<feature type="compositionally biased region" description="Acidic residues" evidence="11">
    <location>
        <begin position="2111"/>
        <end position="2122"/>
    </location>
</feature>
<feature type="compositionally biased region" description="Low complexity" evidence="11">
    <location>
        <begin position="3685"/>
        <end position="3694"/>
    </location>
</feature>
<feature type="region of interest" description="Disordered" evidence="11">
    <location>
        <begin position="3068"/>
        <end position="3090"/>
    </location>
</feature>
<feature type="compositionally biased region" description="Polar residues" evidence="11">
    <location>
        <begin position="2888"/>
        <end position="2899"/>
    </location>
</feature>
<evidence type="ECO:0000313" key="17">
    <source>
        <dbReference type="RefSeq" id="XP_022245987.1"/>
    </source>
</evidence>
<dbReference type="Proteomes" id="UP000694941">
    <property type="component" value="Unplaced"/>
</dbReference>
<dbReference type="InterPro" id="IPR000953">
    <property type="entry name" value="Chromo/chromo_shadow_dom"/>
</dbReference>
<dbReference type="SMART" id="SM00298">
    <property type="entry name" value="CHROMO"/>
    <property type="match status" value="2"/>
</dbReference>
<dbReference type="InterPro" id="IPR049730">
    <property type="entry name" value="SNF2/RAD54-like_C"/>
</dbReference>
<keyword evidence="8" id="KW-0238">DNA-binding</keyword>
<feature type="region of interest" description="Disordered" evidence="11">
    <location>
        <begin position="3450"/>
        <end position="3476"/>
    </location>
</feature>
<feature type="compositionally biased region" description="Low complexity" evidence="11">
    <location>
        <begin position="3214"/>
        <end position="3233"/>
    </location>
</feature>
<dbReference type="InterPro" id="IPR006576">
    <property type="entry name" value="BRK_domain"/>
</dbReference>
<feature type="region of interest" description="Disordered" evidence="11">
    <location>
        <begin position="307"/>
        <end position="518"/>
    </location>
</feature>
<feature type="region of interest" description="Disordered" evidence="11">
    <location>
        <begin position="110"/>
        <end position="141"/>
    </location>
</feature>
<evidence type="ECO:0000256" key="2">
    <source>
        <dbReference type="ARBA" id="ARBA00022737"/>
    </source>
</evidence>
<evidence type="ECO:0000313" key="15">
    <source>
        <dbReference type="Proteomes" id="UP000694941"/>
    </source>
</evidence>
<dbReference type="PANTHER" id="PTHR46850:SF1">
    <property type="entry name" value="CHROMODOMAIN-HELICASE-DNA-BINDING PROTEIN 9"/>
    <property type="match status" value="1"/>
</dbReference>
<dbReference type="Pfam" id="PF00271">
    <property type="entry name" value="Helicase_C"/>
    <property type="match status" value="1"/>
</dbReference>
<reference evidence="16 17" key="1">
    <citation type="submission" date="2025-05" db="UniProtKB">
        <authorList>
            <consortium name="RefSeq"/>
        </authorList>
    </citation>
    <scope>IDENTIFICATION</scope>
    <source>
        <tissue evidence="16 17">Muscle</tissue>
    </source>
</reference>
<dbReference type="InterPro" id="IPR000330">
    <property type="entry name" value="SNF2_N"/>
</dbReference>
<dbReference type="RefSeq" id="XP_022245986.1">
    <property type="nucleotide sequence ID" value="XM_022390278.1"/>
</dbReference>
<dbReference type="SUPFAM" id="SSF160481">
    <property type="entry name" value="BRK domain-like"/>
    <property type="match status" value="1"/>
</dbReference>
<feature type="compositionally biased region" description="Polar residues" evidence="11">
    <location>
        <begin position="809"/>
        <end position="826"/>
    </location>
</feature>
<feature type="compositionally biased region" description="Basic and acidic residues" evidence="11">
    <location>
        <begin position="1413"/>
        <end position="1429"/>
    </location>
</feature>
<dbReference type="CDD" id="cd18793">
    <property type="entry name" value="SF2_C_SNF"/>
    <property type="match status" value="1"/>
</dbReference>
<dbReference type="SMART" id="SM00592">
    <property type="entry name" value="BRK"/>
    <property type="match status" value="1"/>
</dbReference>
<dbReference type="Pfam" id="PF00385">
    <property type="entry name" value="Chromo"/>
    <property type="match status" value="2"/>
</dbReference>
<feature type="compositionally biased region" description="Low complexity" evidence="11">
    <location>
        <begin position="3115"/>
        <end position="3126"/>
    </location>
</feature>
<feature type="compositionally biased region" description="Polar residues" evidence="11">
    <location>
        <begin position="215"/>
        <end position="229"/>
    </location>
</feature>
<feature type="compositionally biased region" description="Low complexity" evidence="11">
    <location>
        <begin position="3148"/>
        <end position="3166"/>
    </location>
</feature>
<dbReference type="Gene3D" id="2.40.50.40">
    <property type="match status" value="2"/>
</dbReference>
<feature type="domain" description="Chromo" evidence="12">
    <location>
        <begin position="1169"/>
        <end position="1247"/>
    </location>
</feature>